<sequence>MSQPYWSWGSDVLECDAPSVAPRVCTDLDELNSVVQHLRNEVAVLHREKGELEERVLCLEKCTIHADVGKTEDAGDESHKTEDAREESDKTEDGGVAESGEQCIDMFIGKGECGEDVIVGVWQKRDRGKSEILGPVTKRRRAVLLSKEGWLDDPNTDMTLLFLREWHNSSGKWVGSDWTILDTTFQAYVGKEDKQHSNGLLGNIKGEGPKLAKSWSSVNHVFFAVHPTKAEALDLTCSRFKRV</sequence>
<feature type="compositionally biased region" description="Basic and acidic residues" evidence="2">
    <location>
        <begin position="70"/>
        <end position="93"/>
    </location>
</feature>
<accession>A0AAD4W1J9</accession>
<evidence type="ECO:0000256" key="1">
    <source>
        <dbReference type="SAM" id="Coils"/>
    </source>
</evidence>
<feature type="coiled-coil region" evidence="1">
    <location>
        <begin position="28"/>
        <end position="55"/>
    </location>
</feature>
<organism evidence="3 4">
    <name type="scientific">Prunus dulcis</name>
    <name type="common">Almond</name>
    <name type="synonym">Amygdalus dulcis</name>
    <dbReference type="NCBI Taxonomy" id="3755"/>
    <lineage>
        <taxon>Eukaryota</taxon>
        <taxon>Viridiplantae</taxon>
        <taxon>Streptophyta</taxon>
        <taxon>Embryophyta</taxon>
        <taxon>Tracheophyta</taxon>
        <taxon>Spermatophyta</taxon>
        <taxon>Magnoliopsida</taxon>
        <taxon>eudicotyledons</taxon>
        <taxon>Gunneridae</taxon>
        <taxon>Pentapetalae</taxon>
        <taxon>rosids</taxon>
        <taxon>fabids</taxon>
        <taxon>Rosales</taxon>
        <taxon>Rosaceae</taxon>
        <taxon>Amygdaloideae</taxon>
        <taxon>Amygdaleae</taxon>
        <taxon>Prunus</taxon>
    </lineage>
</organism>
<gene>
    <name evidence="3" type="ORF">L3X38_025296</name>
</gene>
<evidence type="ECO:0000256" key="2">
    <source>
        <dbReference type="SAM" id="MobiDB-lite"/>
    </source>
</evidence>
<dbReference type="EMBL" id="JAJFAZ020000004">
    <property type="protein sequence ID" value="KAI5335163.1"/>
    <property type="molecule type" value="Genomic_DNA"/>
</dbReference>
<dbReference type="Proteomes" id="UP001054821">
    <property type="component" value="Chromosome 4"/>
</dbReference>
<comment type="caution">
    <text evidence="3">The sequence shown here is derived from an EMBL/GenBank/DDBJ whole genome shotgun (WGS) entry which is preliminary data.</text>
</comment>
<evidence type="ECO:0000313" key="4">
    <source>
        <dbReference type="Proteomes" id="UP001054821"/>
    </source>
</evidence>
<name>A0AAD4W1J9_PRUDU</name>
<reference evidence="3 4" key="1">
    <citation type="journal article" date="2022" name="G3 (Bethesda)">
        <title>Whole-genome sequence and methylome profiling of the almond [Prunus dulcis (Mill.) D.A. Webb] cultivar 'Nonpareil'.</title>
        <authorList>
            <person name="D'Amico-Willman K.M."/>
            <person name="Ouma W.Z."/>
            <person name="Meulia T."/>
            <person name="Sideli G.M."/>
            <person name="Gradziel T.M."/>
            <person name="Fresnedo-Ramirez J."/>
        </authorList>
    </citation>
    <scope>NUCLEOTIDE SEQUENCE [LARGE SCALE GENOMIC DNA]</scope>
    <source>
        <strain evidence="3">Clone GOH B32 T37-40</strain>
    </source>
</reference>
<feature type="region of interest" description="Disordered" evidence="2">
    <location>
        <begin position="70"/>
        <end position="97"/>
    </location>
</feature>
<dbReference type="AlphaFoldDB" id="A0AAD4W1J9"/>
<evidence type="ECO:0000313" key="3">
    <source>
        <dbReference type="EMBL" id="KAI5335163.1"/>
    </source>
</evidence>
<keyword evidence="1" id="KW-0175">Coiled coil</keyword>
<protein>
    <submittedName>
        <fullName evidence="3">Uncharacterized protein</fullName>
    </submittedName>
</protein>
<keyword evidence="4" id="KW-1185">Reference proteome</keyword>
<proteinExistence type="predicted"/>